<evidence type="ECO:0000313" key="3">
    <source>
        <dbReference type="Proteomes" id="UP000243488"/>
    </source>
</evidence>
<feature type="domain" description="HTH luxR-type" evidence="1">
    <location>
        <begin position="314"/>
        <end position="371"/>
    </location>
</feature>
<accession>A0A1V0B9J9</accession>
<sequence>MARQRLMLDVAEYDRLLADLYDSAIDDHSWSRFLSRIQSLMQANFVTLILRTPQDSDKGLMIVIGDVEGQGSITYITYPYTETPFVNTPVNRVFTVTDVMSKTAWRASDYFKSFCEPQGVFHVMGADISPSSGGIFRFRITRPESMPDFSEQEKRFCAGLIPHMGRALHIHGLLGHRESLSSLYSQAIGRLSIATLVLDESGRILEDNQTARSMLEHNDGLKVVAGRLEASYPGDNKRLYQAIRAALQAEPSGPAPLSEALSVSRPSGQVSLGLVVEPVPQQEWEEGGGRPRVIVYVRDAVGKSMLSAAMTRQVFGFTPSEAALAMELANGLSLEDAAQSLGIRRNTARAHLRAIFSKTGVRRQTELVRLILNSVVTLGPEAKAGRGKMSVLDSEP</sequence>
<name>A0A1V0B9J9_9GAMM</name>
<dbReference type="SMART" id="SM00421">
    <property type="entry name" value="HTH_LUXR"/>
    <property type="match status" value="1"/>
</dbReference>
<dbReference type="STRING" id="1931241.BVH74_17590"/>
<dbReference type="GO" id="GO:0003677">
    <property type="term" value="F:DNA binding"/>
    <property type="evidence" value="ECO:0007669"/>
    <property type="project" value="InterPro"/>
</dbReference>
<keyword evidence="3" id="KW-1185">Reference proteome</keyword>
<dbReference type="SUPFAM" id="SSF46894">
    <property type="entry name" value="C-terminal effector domain of the bipartite response regulators"/>
    <property type="match status" value="1"/>
</dbReference>
<evidence type="ECO:0000313" key="2">
    <source>
        <dbReference type="EMBL" id="AQZ96454.1"/>
    </source>
</evidence>
<dbReference type="AlphaFoldDB" id="A0A1V0B9J9"/>
<protein>
    <submittedName>
        <fullName evidence="2">Helix-turn-helix transcriptional regulator</fullName>
    </submittedName>
</protein>
<dbReference type="Proteomes" id="UP000243488">
    <property type="component" value="Chromosome"/>
</dbReference>
<dbReference type="KEGG" id="ppha:BVH74_17590"/>
<dbReference type="GO" id="GO:0006355">
    <property type="term" value="P:regulation of DNA-templated transcription"/>
    <property type="evidence" value="ECO:0007669"/>
    <property type="project" value="InterPro"/>
</dbReference>
<proteinExistence type="predicted"/>
<organism evidence="2 3">
    <name type="scientific">Halopseudomonas phragmitis</name>
    <dbReference type="NCBI Taxonomy" id="1931241"/>
    <lineage>
        <taxon>Bacteria</taxon>
        <taxon>Pseudomonadati</taxon>
        <taxon>Pseudomonadota</taxon>
        <taxon>Gammaproteobacteria</taxon>
        <taxon>Pseudomonadales</taxon>
        <taxon>Pseudomonadaceae</taxon>
        <taxon>Halopseudomonas</taxon>
    </lineage>
</organism>
<dbReference type="EMBL" id="CP020100">
    <property type="protein sequence ID" value="AQZ96454.1"/>
    <property type="molecule type" value="Genomic_DNA"/>
</dbReference>
<reference evidence="2 3" key="1">
    <citation type="submission" date="2017-03" db="EMBL/GenBank/DDBJ databases">
        <title>Complete genome sequence of the novel DNRA strain Pseudomonas sp. S-6-2 isolated from Chinese polluted river sediment. Journal of Biotechnology.</title>
        <authorList>
            <person name="Li J."/>
            <person name="Xiang F."/>
            <person name="Wang L."/>
            <person name="Xi L."/>
            <person name="Liu J."/>
        </authorList>
    </citation>
    <scope>NUCLEOTIDE SEQUENCE [LARGE SCALE GENOMIC DNA]</scope>
    <source>
        <strain evidence="2 3">S-6-2</strain>
    </source>
</reference>
<dbReference type="InterPro" id="IPR036388">
    <property type="entry name" value="WH-like_DNA-bd_sf"/>
</dbReference>
<dbReference type="InterPro" id="IPR016032">
    <property type="entry name" value="Sig_transdc_resp-reg_C-effctor"/>
</dbReference>
<evidence type="ECO:0000259" key="1">
    <source>
        <dbReference type="SMART" id="SM00421"/>
    </source>
</evidence>
<dbReference type="Gene3D" id="1.10.10.10">
    <property type="entry name" value="Winged helix-like DNA-binding domain superfamily/Winged helix DNA-binding domain"/>
    <property type="match status" value="1"/>
</dbReference>
<dbReference type="InterPro" id="IPR000792">
    <property type="entry name" value="Tscrpt_reg_LuxR_C"/>
</dbReference>
<gene>
    <name evidence="2" type="ORF">BVH74_17590</name>
</gene>